<dbReference type="RefSeq" id="WP_136943317.1">
    <property type="nucleotide sequence ID" value="NZ_SWKR01000002.1"/>
</dbReference>
<feature type="region of interest" description="Disordered" evidence="1">
    <location>
        <begin position="1"/>
        <end position="60"/>
    </location>
</feature>
<evidence type="ECO:0000313" key="3">
    <source>
        <dbReference type="EMBL" id="TKD51374.1"/>
    </source>
</evidence>
<comment type="caution">
    <text evidence="3">The sequence shown here is derived from an EMBL/GenBank/DDBJ whole genome shotgun (WGS) entry which is preliminary data.</text>
</comment>
<sequence length="89" mass="8823">MRSGNSPAAGSHDDATATGKSGKESRTGNRDGNAGGARHGAGGGRSGGGSGSGSGGDRRNVGDALRAVYREAVDESIPDELLDLLKKLD</sequence>
<proteinExistence type="predicted"/>
<feature type="domain" description="Anti-sigma factor NepR" evidence="2">
    <location>
        <begin position="59"/>
        <end position="89"/>
    </location>
</feature>
<name>A0A4U1L4E3_9SPHN</name>
<dbReference type="Proteomes" id="UP000309138">
    <property type="component" value="Unassembled WGS sequence"/>
</dbReference>
<dbReference type="AlphaFoldDB" id="A0A4U1L4E3"/>
<evidence type="ECO:0000256" key="1">
    <source>
        <dbReference type="SAM" id="MobiDB-lite"/>
    </source>
</evidence>
<evidence type="ECO:0000313" key="4">
    <source>
        <dbReference type="Proteomes" id="UP000309138"/>
    </source>
</evidence>
<gene>
    <name evidence="3" type="ORF">FBR43_11885</name>
</gene>
<feature type="compositionally biased region" description="Basic and acidic residues" evidence="1">
    <location>
        <begin position="11"/>
        <end position="29"/>
    </location>
</feature>
<keyword evidence="4" id="KW-1185">Reference proteome</keyword>
<protein>
    <recommendedName>
        <fullName evidence="2">Anti-sigma factor NepR domain-containing protein</fullName>
    </recommendedName>
</protein>
<dbReference type="Pfam" id="PF18557">
    <property type="entry name" value="NepR"/>
    <property type="match status" value="1"/>
</dbReference>
<dbReference type="EMBL" id="SWKR01000002">
    <property type="protein sequence ID" value="TKD51374.1"/>
    <property type="molecule type" value="Genomic_DNA"/>
</dbReference>
<evidence type="ECO:0000259" key="2">
    <source>
        <dbReference type="Pfam" id="PF18557"/>
    </source>
</evidence>
<feature type="compositionally biased region" description="Gly residues" evidence="1">
    <location>
        <begin position="33"/>
        <end position="55"/>
    </location>
</feature>
<organism evidence="3 4">
    <name type="scientific">Sphingomonas baiyangensis</name>
    <dbReference type="NCBI Taxonomy" id="2572576"/>
    <lineage>
        <taxon>Bacteria</taxon>
        <taxon>Pseudomonadati</taxon>
        <taxon>Pseudomonadota</taxon>
        <taxon>Alphaproteobacteria</taxon>
        <taxon>Sphingomonadales</taxon>
        <taxon>Sphingomonadaceae</taxon>
        <taxon>Sphingomonas</taxon>
    </lineage>
</organism>
<dbReference type="InterPro" id="IPR041649">
    <property type="entry name" value="NepR"/>
</dbReference>
<accession>A0A4U1L4E3</accession>
<reference evidence="3 4" key="1">
    <citation type="submission" date="2019-04" db="EMBL/GenBank/DDBJ databases">
        <authorList>
            <person name="Yang Y."/>
            <person name="Wei D."/>
        </authorList>
    </citation>
    <scope>NUCLEOTIDE SEQUENCE [LARGE SCALE GENOMIC DNA]</scope>
    <source>
        <strain evidence="3 4">L-1-4w-11</strain>
    </source>
</reference>